<feature type="domain" description="Peptidase C45 hydrolase" evidence="1">
    <location>
        <begin position="108"/>
        <end position="296"/>
    </location>
</feature>
<organism evidence="2 3">
    <name type="scientific">Penicillium arizonense</name>
    <dbReference type="NCBI Taxonomy" id="1835702"/>
    <lineage>
        <taxon>Eukaryota</taxon>
        <taxon>Fungi</taxon>
        <taxon>Dikarya</taxon>
        <taxon>Ascomycota</taxon>
        <taxon>Pezizomycotina</taxon>
        <taxon>Eurotiomycetes</taxon>
        <taxon>Eurotiomycetidae</taxon>
        <taxon>Eurotiales</taxon>
        <taxon>Aspergillaceae</taxon>
        <taxon>Penicillium</taxon>
    </lineage>
</organism>
<dbReference type="Proteomes" id="UP000177622">
    <property type="component" value="Unassembled WGS sequence"/>
</dbReference>
<reference evidence="2 3" key="1">
    <citation type="journal article" date="2016" name="Sci. Rep.">
        <title>Penicillium arizonense, a new, genome sequenced fungal species, reveals a high chemical diversity in secreted metabolites.</title>
        <authorList>
            <person name="Grijseels S."/>
            <person name="Nielsen J.C."/>
            <person name="Randelovic M."/>
            <person name="Nielsen J."/>
            <person name="Nielsen K.F."/>
            <person name="Workman M."/>
            <person name="Frisvad J.C."/>
        </authorList>
    </citation>
    <scope>NUCLEOTIDE SEQUENCE [LARGE SCALE GENOMIC DNA]</scope>
    <source>
        <strain evidence="2 3">CBS 141311</strain>
    </source>
</reference>
<dbReference type="AlphaFoldDB" id="A0A1F5L7D9"/>
<dbReference type="InterPro" id="IPR005079">
    <property type="entry name" value="Peptidase_C45_hydrolase"/>
</dbReference>
<dbReference type="NCBIfam" id="NF040521">
    <property type="entry name" value="C45_proenzyme"/>
    <property type="match status" value="1"/>
</dbReference>
<dbReference type="OrthoDB" id="189997at2759"/>
<dbReference type="EMBL" id="LXJU01000024">
    <property type="protein sequence ID" value="OGE48966.1"/>
    <property type="molecule type" value="Genomic_DNA"/>
</dbReference>
<dbReference type="GeneID" id="34580465"/>
<proteinExistence type="predicted"/>
<sequence length="308" mass="33903">MLEVNCTGSPRAIGLTHGTAARSLVHGSLAFYKMLFQTKCKMDWSDAKLFARIFHPYLEQNWPQYVAEMEGVAEGAGVSYEDILVLNAPNLLRLNIKKEDGTSVQMIAEAGILGKIGLNSHGVGCTLNAITAHGVSYNKLPCHLALRTILESTSRSAAIQMLEAEGVASSCHLLVADVTGGTGLECSCEDIVRLEMDLEGLVMHTNHYILPHNEKVVESKNLLPDTWYRLRRIGELVDAVKEEGPSIEVVERLFLDEVEGDGSSICRHYQDVDELATLFRIVMDLGERRATVSVGLPVDPVENFELRP</sequence>
<comment type="caution">
    <text evidence="2">The sequence shown here is derived from an EMBL/GenBank/DDBJ whole genome shotgun (WGS) entry which is preliminary data.</text>
</comment>
<evidence type="ECO:0000313" key="3">
    <source>
        <dbReference type="Proteomes" id="UP000177622"/>
    </source>
</evidence>
<dbReference type="RefSeq" id="XP_022484420.1">
    <property type="nucleotide sequence ID" value="XM_022635731.1"/>
</dbReference>
<dbReference type="Pfam" id="PF03417">
    <property type="entry name" value="AAT"/>
    <property type="match status" value="1"/>
</dbReference>
<evidence type="ECO:0000259" key="1">
    <source>
        <dbReference type="Pfam" id="PF03417"/>
    </source>
</evidence>
<dbReference type="STRING" id="1835702.A0A1F5L7D9"/>
<name>A0A1F5L7D9_PENAI</name>
<dbReference type="PANTHER" id="PTHR34180:SF1">
    <property type="entry name" value="BETA-ALANYL-DOPAMINE_CARCININE HYDROLASE"/>
    <property type="match status" value="1"/>
</dbReference>
<gene>
    <name evidence="2" type="ORF">PENARI_c024G10429</name>
</gene>
<protein>
    <recommendedName>
        <fullName evidence="1">Peptidase C45 hydrolase domain-containing protein</fullName>
    </recommendedName>
</protein>
<evidence type="ECO:0000313" key="2">
    <source>
        <dbReference type="EMBL" id="OGE48966.1"/>
    </source>
</evidence>
<dbReference type="InterPro" id="IPR047801">
    <property type="entry name" value="Peptidase_C45"/>
</dbReference>
<keyword evidence="3" id="KW-1185">Reference proteome</keyword>
<dbReference type="InterPro" id="IPR047794">
    <property type="entry name" value="C45_proenzyme-like"/>
</dbReference>
<accession>A0A1F5L7D9</accession>
<dbReference type="Gene3D" id="3.60.60.10">
    <property type="entry name" value="Penicillin V Acylase, Chain A"/>
    <property type="match status" value="1"/>
</dbReference>
<dbReference type="PANTHER" id="PTHR34180">
    <property type="entry name" value="PEPTIDASE C45"/>
    <property type="match status" value="1"/>
</dbReference>